<dbReference type="Proteomes" id="UP000233551">
    <property type="component" value="Unassembled WGS sequence"/>
</dbReference>
<dbReference type="AlphaFoldDB" id="A0A2I0KY94"/>
<name>A0A2I0KY94_PUNGR</name>
<evidence type="ECO:0000313" key="1">
    <source>
        <dbReference type="EMBL" id="PKI73427.1"/>
    </source>
</evidence>
<dbReference type="PANTHER" id="PTHR32108">
    <property type="entry name" value="DNA-DIRECTED RNA POLYMERASE SUBUNIT ALPHA"/>
    <property type="match status" value="1"/>
</dbReference>
<reference evidence="1 2" key="1">
    <citation type="submission" date="2017-11" db="EMBL/GenBank/DDBJ databases">
        <title>De-novo sequencing of pomegranate (Punica granatum L.) genome.</title>
        <authorList>
            <person name="Akparov Z."/>
            <person name="Amiraslanov A."/>
            <person name="Hajiyeva S."/>
            <person name="Abbasov M."/>
            <person name="Kaur K."/>
            <person name="Hamwieh A."/>
            <person name="Solovyev V."/>
            <person name="Salamov A."/>
            <person name="Braich B."/>
            <person name="Kosarev P."/>
            <person name="Mahmoud A."/>
            <person name="Hajiyev E."/>
            <person name="Babayeva S."/>
            <person name="Izzatullayeva V."/>
            <person name="Mammadov A."/>
            <person name="Mammadov A."/>
            <person name="Sharifova S."/>
            <person name="Ojaghi J."/>
            <person name="Eynullazada K."/>
            <person name="Bayramov B."/>
            <person name="Abdulazimova A."/>
            <person name="Shahmuradov I."/>
        </authorList>
    </citation>
    <scope>NUCLEOTIDE SEQUENCE [LARGE SCALE GENOMIC DNA]</scope>
    <source>
        <strain evidence="2">cv. AG2017</strain>
        <tissue evidence="1">Leaf</tissue>
    </source>
</reference>
<dbReference type="PANTHER" id="PTHR32108:SF9">
    <property type="entry name" value="REVERSE TRANSCRIPTASE RNASE H-LIKE DOMAIN-CONTAINING PROTEIN"/>
    <property type="match status" value="1"/>
</dbReference>
<keyword evidence="2" id="KW-1185">Reference proteome</keyword>
<organism evidence="1 2">
    <name type="scientific">Punica granatum</name>
    <name type="common">Pomegranate</name>
    <dbReference type="NCBI Taxonomy" id="22663"/>
    <lineage>
        <taxon>Eukaryota</taxon>
        <taxon>Viridiplantae</taxon>
        <taxon>Streptophyta</taxon>
        <taxon>Embryophyta</taxon>
        <taxon>Tracheophyta</taxon>
        <taxon>Spermatophyta</taxon>
        <taxon>Magnoliopsida</taxon>
        <taxon>eudicotyledons</taxon>
        <taxon>Gunneridae</taxon>
        <taxon>Pentapetalae</taxon>
        <taxon>rosids</taxon>
        <taxon>malvids</taxon>
        <taxon>Myrtales</taxon>
        <taxon>Lythraceae</taxon>
        <taxon>Punica</taxon>
    </lineage>
</organism>
<sequence>MGMSPAHISLLALLLSSEPHRDALLKMLVAAQVPKETAPGRIEETVSSIFSNQISFAEDELPSEGYGHLRALHIVCKCNNHIVGRKLKFFAKGKLITVNGEEDYAIYKETVVPYVSIGKDKNLPFHSFDTISVIRDYGEVGPSRTDRMIGKALSRARQAFSSLQTPRPHSRQCTSPILPVRLRTSVLLDVHCMHACACPCTSTSSSVFRRPARSPAPAHSSVCSSAPACALACLPAPLPHTCTPAHAHIRPLVHPNALPMHPNVLPRIPPSHLTL</sequence>
<evidence type="ECO:0000313" key="2">
    <source>
        <dbReference type="Proteomes" id="UP000233551"/>
    </source>
</evidence>
<gene>
    <name evidence="1" type="ORF">CRG98_006197</name>
</gene>
<comment type="caution">
    <text evidence="1">The sequence shown here is derived from an EMBL/GenBank/DDBJ whole genome shotgun (WGS) entry which is preliminary data.</text>
</comment>
<accession>A0A2I0KY94</accession>
<protein>
    <submittedName>
        <fullName evidence="1">Uncharacterized protein</fullName>
    </submittedName>
</protein>
<proteinExistence type="predicted"/>
<dbReference type="EMBL" id="PGOL01000276">
    <property type="protein sequence ID" value="PKI73427.1"/>
    <property type="molecule type" value="Genomic_DNA"/>
</dbReference>